<name>A0AAV9BSY5_ACOGR</name>
<dbReference type="Pfam" id="PF24865">
    <property type="entry name" value="DUF7731"/>
    <property type="match status" value="1"/>
</dbReference>
<reference evidence="3" key="2">
    <citation type="submission" date="2023-06" db="EMBL/GenBank/DDBJ databases">
        <authorList>
            <person name="Ma L."/>
            <person name="Liu K.-W."/>
            <person name="Li Z."/>
            <person name="Hsiao Y.-Y."/>
            <person name="Qi Y."/>
            <person name="Fu T."/>
            <person name="Tang G."/>
            <person name="Zhang D."/>
            <person name="Sun W.-H."/>
            <person name="Liu D.-K."/>
            <person name="Li Y."/>
            <person name="Chen G.-Z."/>
            <person name="Liu X.-D."/>
            <person name="Liao X.-Y."/>
            <person name="Jiang Y.-T."/>
            <person name="Yu X."/>
            <person name="Hao Y."/>
            <person name="Huang J."/>
            <person name="Zhao X.-W."/>
            <person name="Ke S."/>
            <person name="Chen Y.-Y."/>
            <person name="Wu W.-L."/>
            <person name="Hsu J.-L."/>
            <person name="Lin Y.-F."/>
            <person name="Huang M.-D."/>
            <person name="Li C.-Y."/>
            <person name="Huang L."/>
            <person name="Wang Z.-W."/>
            <person name="Zhao X."/>
            <person name="Zhong W.-Y."/>
            <person name="Peng D.-H."/>
            <person name="Ahmad S."/>
            <person name="Lan S."/>
            <person name="Zhang J.-S."/>
            <person name="Tsai W.-C."/>
            <person name="Van De Peer Y."/>
            <person name="Liu Z.-J."/>
        </authorList>
    </citation>
    <scope>NUCLEOTIDE SEQUENCE</scope>
    <source>
        <strain evidence="3">SCP</strain>
        <tissue evidence="3">Leaves</tissue>
    </source>
</reference>
<keyword evidence="1" id="KW-0732">Signal</keyword>
<feature type="chain" id="PRO_5043810055" description="DUF7731 domain-containing protein" evidence="1">
    <location>
        <begin position="28"/>
        <end position="195"/>
    </location>
</feature>
<dbReference type="PANTHER" id="PTHR34366:SF2">
    <property type="entry name" value="OS07G0289901 PROTEIN"/>
    <property type="match status" value="1"/>
</dbReference>
<evidence type="ECO:0000256" key="1">
    <source>
        <dbReference type="SAM" id="SignalP"/>
    </source>
</evidence>
<proteinExistence type="predicted"/>
<comment type="caution">
    <text evidence="3">The sequence shown here is derived from an EMBL/GenBank/DDBJ whole genome shotgun (WGS) entry which is preliminary data.</text>
</comment>
<keyword evidence="4" id="KW-1185">Reference proteome</keyword>
<sequence>MAFSLALQRLSLIVAILVIATPHFTSAQDPLQIIGKAILCFDNQTVYNDCGRAIRSSINGTVNNTIVICSKPCLAEAFLILDCIDGILSNFPFFNNLTIPAVKATFRAACNNINITIATNTSEHRNHPQQVHVSDDPPPLPHHHLPIPFHSPVDALHFLGRLLQCVESIVMDRLIESSDLLPLLYELSSPPFTSP</sequence>
<dbReference type="Proteomes" id="UP001179952">
    <property type="component" value="Unassembled WGS sequence"/>
</dbReference>
<gene>
    <name evidence="3" type="ORF">QJS04_geneDACA007123</name>
</gene>
<evidence type="ECO:0000313" key="4">
    <source>
        <dbReference type="Proteomes" id="UP001179952"/>
    </source>
</evidence>
<accession>A0AAV9BSY5</accession>
<feature type="signal peptide" evidence="1">
    <location>
        <begin position="1"/>
        <end position="27"/>
    </location>
</feature>
<protein>
    <recommendedName>
        <fullName evidence="2">DUF7731 domain-containing protein</fullName>
    </recommendedName>
</protein>
<dbReference type="InterPro" id="IPR056633">
    <property type="entry name" value="DUF7731"/>
</dbReference>
<feature type="domain" description="DUF7731" evidence="2">
    <location>
        <begin position="31"/>
        <end position="115"/>
    </location>
</feature>
<reference evidence="3" key="1">
    <citation type="journal article" date="2023" name="Nat. Commun.">
        <title>Diploid and tetraploid genomes of Acorus and the evolution of monocots.</title>
        <authorList>
            <person name="Ma L."/>
            <person name="Liu K.W."/>
            <person name="Li Z."/>
            <person name="Hsiao Y.Y."/>
            <person name="Qi Y."/>
            <person name="Fu T."/>
            <person name="Tang G.D."/>
            <person name="Zhang D."/>
            <person name="Sun W.H."/>
            <person name="Liu D.K."/>
            <person name="Li Y."/>
            <person name="Chen G.Z."/>
            <person name="Liu X.D."/>
            <person name="Liao X.Y."/>
            <person name="Jiang Y.T."/>
            <person name="Yu X."/>
            <person name="Hao Y."/>
            <person name="Huang J."/>
            <person name="Zhao X.W."/>
            <person name="Ke S."/>
            <person name="Chen Y.Y."/>
            <person name="Wu W.L."/>
            <person name="Hsu J.L."/>
            <person name="Lin Y.F."/>
            <person name="Huang M.D."/>
            <person name="Li C.Y."/>
            <person name="Huang L."/>
            <person name="Wang Z.W."/>
            <person name="Zhao X."/>
            <person name="Zhong W.Y."/>
            <person name="Peng D.H."/>
            <person name="Ahmad S."/>
            <person name="Lan S."/>
            <person name="Zhang J.S."/>
            <person name="Tsai W.C."/>
            <person name="Van de Peer Y."/>
            <person name="Liu Z.J."/>
        </authorList>
    </citation>
    <scope>NUCLEOTIDE SEQUENCE</scope>
    <source>
        <strain evidence="3">SCP</strain>
    </source>
</reference>
<dbReference type="AlphaFoldDB" id="A0AAV9BSY5"/>
<organism evidence="3 4">
    <name type="scientific">Acorus gramineus</name>
    <name type="common">Dwarf sweet flag</name>
    <dbReference type="NCBI Taxonomy" id="55184"/>
    <lineage>
        <taxon>Eukaryota</taxon>
        <taxon>Viridiplantae</taxon>
        <taxon>Streptophyta</taxon>
        <taxon>Embryophyta</taxon>
        <taxon>Tracheophyta</taxon>
        <taxon>Spermatophyta</taxon>
        <taxon>Magnoliopsida</taxon>
        <taxon>Liliopsida</taxon>
        <taxon>Acoraceae</taxon>
        <taxon>Acorus</taxon>
    </lineage>
</organism>
<evidence type="ECO:0000259" key="2">
    <source>
        <dbReference type="Pfam" id="PF24865"/>
    </source>
</evidence>
<evidence type="ECO:0000313" key="3">
    <source>
        <dbReference type="EMBL" id="KAK1279173.1"/>
    </source>
</evidence>
<dbReference type="PANTHER" id="PTHR34366">
    <property type="entry name" value="OS07G0289901 PROTEIN-RELATED"/>
    <property type="match status" value="1"/>
</dbReference>
<dbReference type="EMBL" id="JAUJYN010000002">
    <property type="protein sequence ID" value="KAK1279173.1"/>
    <property type="molecule type" value="Genomic_DNA"/>
</dbReference>